<keyword evidence="2" id="KW-1185">Reference proteome</keyword>
<sequence>MVSEAAANLLSDNSFRATFWLASLYAATFVNSSLLEPPNKRVREKSYTDLASDTVFLSYHSYLSEIRSTSPTEVPSQRIGETRCTDLASGKVFTVLSPGLTATGRVSQRREWLLLGTFTRAADGEDERFAKES</sequence>
<comment type="caution">
    <text evidence="1">The sequence shown here is derived from an EMBL/GenBank/DDBJ whole genome shotgun (WGS) entry which is preliminary data.</text>
</comment>
<dbReference type="OrthoDB" id="3546832at2759"/>
<reference evidence="1 2" key="1">
    <citation type="submission" date="2017-12" db="EMBL/GenBank/DDBJ databases">
        <title>Comparative genomics of Botrytis spp.</title>
        <authorList>
            <person name="Valero-Jimenez C.A."/>
            <person name="Tapia P."/>
            <person name="Veloso J."/>
            <person name="Silva-Moreno E."/>
            <person name="Staats M."/>
            <person name="Valdes J.H."/>
            <person name="Van Kan J.A.L."/>
        </authorList>
    </citation>
    <scope>NUCLEOTIDE SEQUENCE [LARGE SCALE GENOMIC DNA]</scope>
    <source>
        <strain evidence="1 2">MUCL2120</strain>
    </source>
</reference>
<dbReference type="Proteomes" id="UP000297452">
    <property type="component" value="Unassembled WGS sequence"/>
</dbReference>
<evidence type="ECO:0000313" key="2">
    <source>
        <dbReference type="Proteomes" id="UP000297452"/>
    </source>
</evidence>
<accession>A0A4Z1HSX3</accession>
<dbReference type="EMBL" id="PQXJ01000332">
    <property type="protein sequence ID" value="TGO52176.1"/>
    <property type="molecule type" value="Genomic_DNA"/>
</dbReference>
<protein>
    <submittedName>
        <fullName evidence="1">Uncharacterized protein</fullName>
    </submittedName>
</protein>
<organism evidence="1 2">
    <name type="scientific">Botryotinia narcissicola</name>
    <dbReference type="NCBI Taxonomy" id="278944"/>
    <lineage>
        <taxon>Eukaryota</taxon>
        <taxon>Fungi</taxon>
        <taxon>Dikarya</taxon>
        <taxon>Ascomycota</taxon>
        <taxon>Pezizomycotina</taxon>
        <taxon>Leotiomycetes</taxon>
        <taxon>Helotiales</taxon>
        <taxon>Sclerotiniaceae</taxon>
        <taxon>Botryotinia</taxon>
    </lineage>
</organism>
<name>A0A4Z1HSX3_9HELO</name>
<evidence type="ECO:0000313" key="1">
    <source>
        <dbReference type="EMBL" id="TGO52176.1"/>
    </source>
</evidence>
<dbReference type="AlphaFoldDB" id="A0A4Z1HSX3"/>
<proteinExistence type="predicted"/>
<gene>
    <name evidence="1" type="ORF">BOTNAR_0332g00160</name>
</gene>